<keyword evidence="2" id="KW-0547">Nucleotide-binding</keyword>
<dbReference type="Proteomes" id="UP000823909">
    <property type="component" value="Unassembled WGS sequence"/>
</dbReference>
<gene>
    <name evidence="2" type="ORF">H9910_08420</name>
</gene>
<reference evidence="2" key="2">
    <citation type="submission" date="2021-04" db="EMBL/GenBank/DDBJ databases">
        <authorList>
            <person name="Gilroy R."/>
        </authorList>
    </citation>
    <scope>NUCLEOTIDE SEQUENCE</scope>
    <source>
        <strain evidence="2">ChiBcec15-3976</strain>
    </source>
</reference>
<proteinExistence type="predicted"/>
<dbReference type="PANTHER" id="PTHR34825:SF1">
    <property type="entry name" value="AAA-ATPASE-LIKE DOMAIN-CONTAINING PROTEIN"/>
    <property type="match status" value="1"/>
</dbReference>
<dbReference type="EMBL" id="DWUU01000048">
    <property type="protein sequence ID" value="HJD43016.1"/>
    <property type="molecule type" value="Genomic_DNA"/>
</dbReference>
<evidence type="ECO:0000259" key="1">
    <source>
        <dbReference type="Pfam" id="PF09820"/>
    </source>
</evidence>
<dbReference type="Pfam" id="PF09820">
    <property type="entry name" value="AAA-ATPase_like"/>
    <property type="match status" value="1"/>
</dbReference>
<dbReference type="AlphaFoldDB" id="A0A9D2RGJ6"/>
<organism evidence="2 3">
    <name type="scientific">Candidatus Mediterraneibacter quadrami</name>
    <dbReference type="NCBI Taxonomy" id="2838684"/>
    <lineage>
        <taxon>Bacteria</taxon>
        <taxon>Bacillati</taxon>
        <taxon>Bacillota</taxon>
        <taxon>Clostridia</taxon>
        <taxon>Lachnospirales</taxon>
        <taxon>Lachnospiraceae</taxon>
        <taxon>Mediterraneibacter</taxon>
    </lineage>
</organism>
<protein>
    <submittedName>
        <fullName evidence="2">ATP-binding protein</fullName>
    </submittedName>
</protein>
<dbReference type="InterPro" id="IPR012547">
    <property type="entry name" value="PDDEXK_9"/>
</dbReference>
<evidence type="ECO:0000313" key="3">
    <source>
        <dbReference type="Proteomes" id="UP000823909"/>
    </source>
</evidence>
<dbReference type="Pfam" id="PF08011">
    <property type="entry name" value="PDDEXK_9"/>
    <property type="match status" value="1"/>
</dbReference>
<evidence type="ECO:0000313" key="2">
    <source>
        <dbReference type="EMBL" id="HJD43016.1"/>
    </source>
</evidence>
<sequence>MPENKKKLPIGIDSFDKIRRGDFYYIDKTGLILDLLRNWGEVNLFTRPRRFGKSLNMSMLKAFFEIGCDRSLFEGLDIMKEPGLCDAWMGKYPVISISLKSVNGNDYDTACSMMASVIGREALRFQFLLESDRLTDVEKSLYSQLITVGENSSFDITDTVLMGSLYTLSALLKKHYGPDVIILIDEYDVPLAKANENGYYDQMVMLIRNMFDQALKTNHNLKFAVLTGCLRIAKESIFTGLNNMKVLSITDVRFDEYFGFMDTEVQEMLEYYNLSEHYNTIKEWYDGYCFGKTEVYCPWDVLCYCDALCSDRSASPEPYWSNTSGNEAIRHFLEQAGSVTRRELEELIAGGTVYKTIHQDLTYKDMYDSIDNVWSLLFTTGYLTQRGTTEQREYILAIPNKEIRNIFTDQIFKWFQDTARKDGDTLHAFCNAFKTGDPDTAEKKLNEYLRRTISIRDTAVRNDMKENYYHGILLGLLSSNDSWEIRSNRESGDGYCDIMAENDTDGIGIVIELKYAADGDLDAACMAALDQIKQKRYDEQLIDDGMETILKYGIACYKKRCRVMLDTSTA</sequence>
<dbReference type="PANTHER" id="PTHR34825">
    <property type="entry name" value="CONSERVED PROTEIN, WITH A WEAK D-GALACTARATE DEHYDRATASE/ALTRONATE HYDROLASE DOMAIN"/>
    <property type="match status" value="1"/>
</dbReference>
<reference evidence="2" key="1">
    <citation type="journal article" date="2021" name="PeerJ">
        <title>Extensive microbial diversity within the chicken gut microbiome revealed by metagenomics and culture.</title>
        <authorList>
            <person name="Gilroy R."/>
            <person name="Ravi A."/>
            <person name="Getino M."/>
            <person name="Pursley I."/>
            <person name="Horton D.L."/>
            <person name="Alikhan N.F."/>
            <person name="Baker D."/>
            <person name="Gharbi K."/>
            <person name="Hall N."/>
            <person name="Watson M."/>
            <person name="Adriaenssens E.M."/>
            <person name="Foster-Nyarko E."/>
            <person name="Jarju S."/>
            <person name="Secka A."/>
            <person name="Antonio M."/>
            <person name="Oren A."/>
            <person name="Chaudhuri R.R."/>
            <person name="La Ragione R."/>
            <person name="Hildebrand F."/>
            <person name="Pallen M.J."/>
        </authorList>
    </citation>
    <scope>NUCLEOTIDE SEQUENCE</scope>
    <source>
        <strain evidence="2">ChiBcec15-3976</strain>
    </source>
</reference>
<feature type="domain" description="AAA-ATPase-like" evidence="1">
    <location>
        <begin position="9"/>
        <end position="238"/>
    </location>
</feature>
<dbReference type="GO" id="GO:0005524">
    <property type="term" value="F:ATP binding"/>
    <property type="evidence" value="ECO:0007669"/>
    <property type="project" value="UniProtKB-KW"/>
</dbReference>
<accession>A0A9D2RGJ6</accession>
<keyword evidence="2" id="KW-0067">ATP-binding</keyword>
<dbReference type="InterPro" id="IPR018631">
    <property type="entry name" value="AAA-ATPase-like_dom"/>
</dbReference>
<comment type="caution">
    <text evidence="2">The sequence shown here is derived from an EMBL/GenBank/DDBJ whole genome shotgun (WGS) entry which is preliminary data.</text>
</comment>
<name>A0A9D2RGJ6_9FIRM</name>